<feature type="repeat" description="ANK" evidence="1">
    <location>
        <begin position="112"/>
        <end position="144"/>
    </location>
</feature>
<feature type="compositionally biased region" description="Basic and acidic residues" evidence="2">
    <location>
        <begin position="475"/>
        <end position="484"/>
    </location>
</feature>
<dbReference type="InterPro" id="IPR050657">
    <property type="entry name" value="Ankyrin_repeat_domain"/>
</dbReference>
<dbReference type="PANTHER" id="PTHR24147">
    <property type="entry name" value="ANKYRIN REPEAT DOMAIN 36-RELATED"/>
    <property type="match status" value="1"/>
</dbReference>
<dbReference type="PROSITE" id="PS50088">
    <property type="entry name" value="ANK_REPEAT"/>
    <property type="match status" value="3"/>
</dbReference>
<evidence type="ECO:0000313" key="4">
    <source>
        <dbReference type="RefSeq" id="XP_060049280.1"/>
    </source>
</evidence>
<dbReference type="Gene3D" id="1.25.40.20">
    <property type="entry name" value="Ankyrin repeat-containing domain"/>
    <property type="match status" value="2"/>
</dbReference>
<feature type="repeat" description="ANK" evidence="1">
    <location>
        <begin position="211"/>
        <end position="243"/>
    </location>
</feature>
<proteinExistence type="predicted"/>
<sequence>MHCGHQLISEGAVKQKTKKFQNNTKDLSPEIWEKPRISELLWKTVGKEIKKAFGMEIEKAPEISYYVNPKSGYQVLGKDLKEIHKAAIIGDKVKMEKVLLQQIPTLNDRDKNNRTALHFACVNGHHEVVIQLMDAKCKLNLCDNENRTALIKAIQCQQIECAFILLEHLADPKVTDCYGNTALHYAACWENLSIATKLLSQGVDIEARNKNGFTPLLLAVSKNNQQMLEFLTSKGANVRAVDALKRTALMLALHCVAPKMIIFLLQQGIDVLCRDIFGRSAKDHAINYGLNMNCQQITEYLSENESGKSQVRNQGVNDNSRESSLCSNHQITSEDTVERAKPNFCPNMIYGLYYGAYDTEEYYLSSSNQQLLPEDIAGQRTKSSENNTQDFGSAAVNNETCSRPRKIIVGDRSQSVPQNLSAGRRMVHSYFSEDPESCHKLLPDVEEIETIPYRAAWKYLQACKPAFPEKYPDMKPTTEVKDSVPNKGDAQAYVSGSPEKDPNLKSPMEVEDSVANKAVGIKDVQAPRSAFLFFIPLGA</sequence>
<keyword evidence="3" id="KW-1185">Reference proteome</keyword>
<protein>
    <submittedName>
        <fullName evidence="4">POTE ankyrin domain family member F-like isoform X1</fullName>
    </submittedName>
</protein>
<evidence type="ECO:0000256" key="1">
    <source>
        <dbReference type="PROSITE-ProRule" id="PRU00023"/>
    </source>
</evidence>
<feature type="repeat" description="ANK" evidence="1">
    <location>
        <begin position="178"/>
        <end position="210"/>
    </location>
</feature>
<dbReference type="PROSITE" id="PS50297">
    <property type="entry name" value="ANK_REP_REGION"/>
    <property type="match status" value="3"/>
</dbReference>
<dbReference type="PANTHER" id="PTHR24147:SF64">
    <property type="entry name" value="ANKYRIN REPEAT DOMAIN-CONTAINING PROTEIN 19-RELATED"/>
    <property type="match status" value="1"/>
</dbReference>
<dbReference type="Pfam" id="PF12796">
    <property type="entry name" value="Ank_2"/>
    <property type="match status" value="2"/>
</dbReference>
<dbReference type="InterPro" id="IPR002110">
    <property type="entry name" value="Ankyrin_rpt"/>
</dbReference>
<gene>
    <name evidence="4" type="primary">LOC132539100</name>
</gene>
<dbReference type="GeneID" id="132539100"/>
<name>A0ABM3XKE5_ERIEU</name>
<dbReference type="SMART" id="SM00248">
    <property type="entry name" value="ANK"/>
    <property type="match status" value="5"/>
</dbReference>
<evidence type="ECO:0000256" key="2">
    <source>
        <dbReference type="SAM" id="MobiDB-lite"/>
    </source>
</evidence>
<accession>A0ABM3XKE5</accession>
<evidence type="ECO:0000313" key="3">
    <source>
        <dbReference type="Proteomes" id="UP001652624"/>
    </source>
</evidence>
<organism evidence="3 4">
    <name type="scientific">Erinaceus europaeus</name>
    <name type="common">Western European hedgehog</name>
    <dbReference type="NCBI Taxonomy" id="9365"/>
    <lineage>
        <taxon>Eukaryota</taxon>
        <taxon>Metazoa</taxon>
        <taxon>Chordata</taxon>
        <taxon>Craniata</taxon>
        <taxon>Vertebrata</taxon>
        <taxon>Euteleostomi</taxon>
        <taxon>Mammalia</taxon>
        <taxon>Eutheria</taxon>
        <taxon>Laurasiatheria</taxon>
        <taxon>Eulipotyphla</taxon>
        <taxon>Erinaceidae</taxon>
        <taxon>Erinaceinae</taxon>
        <taxon>Erinaceus</taxon>
    </lineage>
</organism>
<keyword evidence="1" id="KW-0040">ANK repeat</keyword>
<dbReference type="SUPFAM" id="SSF48403">
    <property type="entry name" value="Ankyrin repeat"/>
    <property type="match status" value="1"/>
</dbReference>
<dbReference type="InterPro" id="IPR036770">
    <property type="entry name" value="Ankyrin_rpt-contain_sf"/>
</dbReference>
<feature type="region of interest" description="Disordered" evidence="2">
    <location>
        <begin position="475"/>
        <end position="509"/>
    </location>
</feature>
<feature type="region of interest" description="Disordered" evidence="2">
    <location>
        <begin position="305"/>
        <end position="330"/>
    </location>
</feature>
<reference evidence="4" key="1">
    <citation type="submission" date="2025-08" db="UniProtKB">
        <authorList>
            <consortium name="RefSeq"/>
        </authorList>
    </citation>
    <scope>IDENTIFICATION</scope>
</reference>
<dbReference type="Proteomes" id="UP001652624">
    <property type="component" value="Chromosome 6"/>
</dbReference>
<dbReference type="RefSeq" id="XP_060049280.1">
    <property type="nucleotide sequence ID" value="XM_060193297.1"/>
</dbReference>